<sequence length="53" mass="5389">MDGHGTHKASTGGGRGVPNASSLGGFSRGTAFGGAPMARLAIYKVCWPVKGWK</sequence>
<organism evidence="4 5">
    <name type="scientific">Helianthus annuus</name>
    <name type="common">Common sunflower</name>
    <dbReference type="NCBI Taxonomy" id="4232"/>
    <lineage>
        <taxon>Eukaryota</taxon>
        <taxon>Viridiplantae</taxon>
        <taxon>Streptophyta</taxon>
        <taxon>Embryophyta</taxon>
        <taxon>Tracheophyta</taxon>
        <taxon>Spermatophyta</taxon>
        <taxon>Magnoliopsida</taxon>
        <taxon>eudicotyledons</taxon>
        <taxon>Gunneridae</taxon>
        <taxon>Pentapetalae</taxon>
        <taxon>asterids</taxon>
        <taxon>campanulids</taxon>
        <taxon>Asterales</taxon>
        <taxon>Asteraceae</taxon>
        <taxon>Asteroideae</taxon>
        <taxon>Heliantheae alliance</taxon>
        <taxon>Heliantheae</taxon>
        <taxon>Helianthus</taxon>
    </lineage>
</organism>
<evidence type="ECO:0000256" key="2">
    <source>
        <dbReference type="ARBA" id="ARBA00022729"/>
    </source>
</evidence>
<dbReference type="GO" id="GO:0006508">
    <property type="term" value="P:proteolysis"/>
    <property type="evidence" value="ECO:0007669"/>
    <property type="project" value="InterPro"/>
</dbReference>
<dbReference type="Gramene" id="mRNA:HanXRQr2_Chr08g0349191">
    <property type="protein sequence ID" value="CDS:HanXRQr2_Chr08g0349191.1"/>
    <property type="gene ID" value="HanXRQr2_Chr08g0349191"/>
</dbReference>
<dbReference type="PANTHER" id="PTHR10795">
    <property type="entry name" value="PROPROTEIN CONVERTASE SUBTILISIN/KEXIN"/>
    <property type="match status" value="1"/>
</dbReference>
<reference evidence="4" key="1">
    <citation type="journal article" date="2017" name="Nature">
        <title>The sunflower genome provides insights into oil metabolism, flowering and Asterid evolution.</title>
        <authorList>
            <person name="Badouin H."/>
            <person name="Gouzy J."/>
            <person name="Grassa C.J."/>
            <person name="Murat F."/>
            <person name="Staton S.E."/>
            <person name="Cottret L."/>
            <person name="Lelandais-Briere C."/>
            <person name="Owens G.L."/>
            <person name="Carrere S."/>
            <person name="Mayjonade B."/>
            <person name="Legrand L."/>
            <person name="Gill N."/>
            <person name="Kane N.C."/>
            <person name="Bowers J.E."/>
            <person name="Hubner S."/>
            <person name="Bellec A."/>
            <person name="Berard A."/>
            <person name="Berges H."/>
            <person name="Blanchet N."/>
            <person name="Boniface M.C."/>
            <person name="Brunel D."/>
            <person name="Catrice O."/>
            <person name="Chaidir N."/>
            <person name="Claudel C."/>
            <person name="Donnadieu C."/>
            <person name="Faraut T."/>
            <person name="Fievet G."/>
            <person name="Helmstetter N."/>
            <person name="King M."/>
            <person name="Knapp S.J."/>
            <person name="Lai Z."/>
            <person name="Le Paslier M.C."/>
            <person name="Lippi Y."/>
            <person name="Lorenzon L."/>
            <person name="Mandel J.R."/>
            <person name="Marage G."/>
            <person name="Marchand G."/>
            <person name="Marquand E."/>
            <person name="Bret-Mestries E."/>
            <person name="Morien E."/>
            <person name="Nambeesan S."/>
            <person name="Nguyen T."/>
            <person name="Pegot-Espagnet P."/>
            <person name="Pouilly N."/>
            <person name="Raftis F."/>
            <person name="Sallet E."/>
            <person name="Schiex T."/>
            <person name="Thomas J."/>
            <person name="Vandecasteele C."/>
            <person name="Vares D."/>
            <person name="Vear F."/>
            <person name="Vautrin S."/>
            <person name="Crespi M."/>
            <person name="Mangin B."/>
            <person name="Burke J.M."/>
            <person name="Salse J."/>
            <person name="Munos S."/>
            <person name="Vincourt P."/>
            <person name="Rieseberg L.H."/>
            <person name="Langlade N.B."/>
        </authorList>
    </citation>
    <scope>NUCLEOTIDE SEQUENCE</scope>
    <source>
        <tissue evidence="4">Leaves</tissue>
    </source>
</reference>
<evidence type="ECO:0000256" key="1">
    <source>
        <dbReference type="ARBA" id="ARBA00011073"/>
    </source>
</evidence>
<gene>
    <name evidence="4" type="ORF">HanXRQr2_Chr08g0349191</name>
</gene>
<evidence type="ECO:0000313" key="4">
    <source>
        <dbReference type="EMBL" id="KAF5796243.1"/>
    </source>
</evidence>
<dbReference type="EC" id="3.4.21.25" evidence="4"/>
<dbReference type="Gene3D" id="3.40.50.200">
    <property type="entry name" value="Peptidase S8/S53 domain"/>
    <property type="match status" value="1"/>
</dbReference>
<comment type="similarity">
    <text evidence="1">Belongs to the peptidase S8 family.</text>
</comment>
<dbReference type="Proteomes" id="UP000215914">
    <property type="component" value="Unassembled WGS sequence"/>
</dbReference>
<accession>A0A9K3IFX6</accession>
<comment type="caution">
    <text evidence="4">The sequence shown here is derived from an EMBL/GenBank/DDBJ whole genome shotgun (WGS) entry which is preliminary data.</text>
</comment>
<name>A0A9K3IFX6_HELAN</name>
<proteinExistence type="inferred from homology"/>
<evidence type="ECO:0000256" key="3">
    <source>
        <dbReference type="SAM" id="MobiDB-lite"/>
    </source>
</evidence>
<keyword evidence="4" id="KW-0378">Hydrolase</keyword>
<dbReference type="GO" id="GO:0004252">
    <property type="term" value="F:serine-type endopeptidase activity"/>
    <property type="evidence" value="ECO:0007669"/>
    <property type="project" value="InterPro"/>
</dbReference>
<keyword evidence="5" id="KW-1185">Reference proteome</keyword>
<dbReference type="InterPro" id="IPR045051">
    <property type="entry name" value="SBT"/>
</dbReference>
<evidence type="ECO:0000313" key="5">
    <source>
        <dbReference type="Proteomes" id="UP000215914"/>
    </source>
</evidence>
<protein>
    <submittedName>
        <fullName evidence="4">Cucumisin</fullName>
        <ecNumber evidence="4">3.4.21.25</ecNumber>
    </submittedName>
</protein>
<dbReference type="InterPro" id="IPR036852">
    <property type="entry name" value="Peptidase_S8/S53_dom_sf"/>
</dbReference>
<keyword evidence="2" id="KW-0732">Signal</keyword>
<dbReference type="EMBL" id="MNCJ02000323">
    <property type="protein sequence ID" value="KAF5796243.1"/>
    <property type="molecule type" value="Genomic_DNA"/>
</dbReference>
<reference evidence="4" key="2">
    <citation type="submission" date="2020-06" db="EMBL/GenBank/DDBJ databases">
        <title>Helianthus annuus Genome sequencing and assembly Release 2.</title>
        <authorList>
            <person name="Gouzy J."/>
            <person name="Langlade N."/>
            <person name="Munos S."/>
        </authorList>
    </citation>
    <scope>NUCLEOTIDE SEQUENCE</scope>
    <source>
        <tissue evidence="4">Leaves</tissue>
    </source>
</reference>
<dbReference type="SUPFAM" id="SSF52743">
    <property type="entry name" value="Subtilisin-like"/>
    <property type="match status" value="1"/>
</dbReference>
<feature type="region of interest" description="Disordered" evidence="3">
    <location>
        <begin position="1"/>
        <end position="22"/>
    </location>
</feature>
<dbReference type="AlphaFoldDB" id="A0A9K3IFX6"/>